<feature type="domain" description="Pectate lyase" evidence="5">
    <location>
        <begin position="202"/>
        <end position="395"/>
    </location>
</feature>
<dbReference type="InterPro" id="IPR041253">
    <property type="entry name" value="CBM77"/>
</dbReference>
<dbReference type="InterPro" id="IPR045032">
    <property type="entry name" value="PEL"/>
</dbReference>
<feature type="compositionally biased region" description="Low complexity" evidence="3">
    <location>
        <begin position="590"/>
        <end position="605"/>
    </location>
</feature>
<dbReference type="eggNOG" id="COG3866">
    <property type="taxonomic scope" value="Bacteria"/>
</dbReference>
<dbReference type="Pfam" id="PF21540">
    <property type="entry name" value="Choline_bind_4"/>
    <property type="match status" value="11"/>
</dbReference>
<evidence type="ECO:0000313" key="7">
    <source>
        <dbReference type="Proteomes" id="UP000003136"/>
    </source>
</evidence>
<evidence type="ECO:0000313" key="6">
    <source>
        <dbReference type="EMBL" id="EEC58635.1"/>
    </source>
</evidence>
<keyword evidence="2" id="KW-0624">Polysaccharide degradation</keyword>
<dbReference type="PANTHER" id="PTHR31683">
    <property type="entry name" value="PECTATE LYASE 18-RELATED"/>
    <property type="match status" value="1"/>
</dbReference>
<dbReference type="Proteomes" id="UP000003136">
    <property type="component" value="Unassembled WGS sequence"/>
</dbReference>
<feature type="compositionally biased region" description="Low complexity" evidence="3">
    <location>
        <begin position="736"/>
        <end position="747"/>
    </location>
</feature>
<evidence type="ECO:0000256" key="4">
    <source>
        <dbReference type="SAM" id="SignalP"/>
    </source>
</evidence>
<dbReference type="PANTHER" id="PTHR31683:SF18">
    <property type="entry name" value="PECTATE LYASE 21-RELATED"/>
    <property type="match status" value="1"/>
</dbReference>
<dbReference type="HOGENOM" id="CLU_011039_0_0_9"/>
<organism evidence="6 7">
    <name type="scientific">[Bacteroides] pectinophilus ATCC 43243</name>
    <dbReference type="NCBI Taxonomy" id="483218"/>
    <lineage>
        <taxon>Bacteria</taxon>
        <taxon>Bacillati</taxon>
        <taxon>Bacillota</taxon>
        <taxon>Clostridia</taxon>
        <taxon>Eubacteriales</taxon>
    </lineage>
</organism>
<dbReference type="InterPro" id="IPR048713">
    <property type="entry name" value="Choline_bind_rpt"/>
</dbReference>
<dbReference type="SUPFAM" id="SSF51126">
    <property type="entry name" value="Pectin lyase-like"/>
    <property type="match status" value="1"/>
</dbReference>
<dbReference type="GO" id="GO:0030570">
    <property type="term" value="F:pectate lyase activity"/>
    <property type="evidence" value="ECO:0007669"/>
    <property type="project" value="InterPro"/>
</dbReference>
<dbReference type="STRING" id="483218.BACPEC_00382"/>
<dbReference type="InterPro" id="IPR002022">
    <property type="entry name" value="Pec_lyase"/>
</dbReference>
<dbReference type="AlphaFoldDB" id="B7ANX8"/>
<comment type="caution">
    <text evidence="6">The sequence shown here is derived from an EMBL/GenBank/DDBJ whole genome shotgun (WGS) entry which is preliminary data.</text>
</comment>
<dbReference type="Gene3D" id="2.160.20.10">
    <property type="entry name" value="Single-stranded right-handed beta-helix, Pectin lyase-like"/>
    <property type="match status" value="1"/>
</dbReference>
<feature type="compositionally biased region" description="Polar residues" evidence="3">
    <location>
        <begin position="722"/>
        <end position="735"/>
    </location>
</feature>
<keyword evidence="1 2" id="KW-0456">Lyase</keyword>
<keyword evidence="2" id="KW-0119">Carbohydrate metabolism</keyword>
<dbReference type="eggNOG" id="COG5263">
    <property type="taxonomic scope" value="Bacteria"/>
</dbReference>
<evidence type="ECO:0000259" key="5">
    <source>
        <dbReference type="SMART" id="SM00656"/>
    </source>
</evidence>
<dbReference type="SMART" id="SM00656">
    <property type="entry name" value="Amb_all"/>
    <property type="match status" value="1"/>
</dbReference>
<evidence type="ECO:0000256" key="1">
    <source>
        <dbReference type="ARBA" id="ARBA00023239"/>
    </source>
</evidence>
<sequence length="1037" mass="110787">MRKMLKRGVGIVLAAALAIAPLPTFRAAQAFAAEGISFTEVGGYAEGAYAEFTTGLSAKGYNAYVKKSSQADSAYVKLDNELIRVYPDYIRVDAVGLEAGDYVIKIVPVYGGTEKPSEAAATAALSVYSHDRTGFAWVDGTASGAYNEDGTLKSNAVVVYVTEETKDTVSATVSGTVCSGVQNILTAYKKAKTNAAPLDIRIIGNITDPAVLDKGDLLVDGVLAGLTIEGIGEDATANGWGIRIKGSSNVEVRNLGIMNVNSGEGDNIGLQQNNNHVWVHNCDFFYGHAGSDADQVKGDGALDTKTSTFITHSYNHFYDNGKCNLQGMKSEKETNYITYHHNWYDHSDSRHPRIRTCSVHSYNNYFDGNAKYGVGVTMGASAFVENNYFRNCKYPVLSSGQGSDKVTGGTFSGETGGIVKTFNNYIEGAKAFVTYQDNNTEFDAYAVSSADEQVPSSVKTLSGGTAYNNFDTSSIMYSYTAQSPEDAKAAVVARAGRVNGGDFKYDFSGKTYQQKDGNGVMQTVTADEYYHVDDELKALVVNYKTSLVAVGGNPLGGGGSTTPVKPTKPSESETKSTEAGTEVSGSTGSTDTTKPSTNPGTTTGSYVHNFTASGTTSSVYTITGSLANKGTVNYAGLTLSKCLKMESSTSIKFATPSSGKLILVFGGSTAASGKAVKVNGTKYTCGSDGIATIDISGSKDITITKGDSINLFYINYVTEGSSENPSNPATEPSTEAPTQKPTQAPTKPADKKNGLLKSDDGSWYYYVDDAIDTSKTGLVQNNDAWWYVEGGKLQSDYRGFVENSAGKWYVVNGKINTDFTGLGKDGDDWVCVRAGKADSSYTGLVKNSDYFWYVKDGKLDTSYLGTVTNDGGTWFIINGKLDTSVTGIKSDKTDFWYVKGGKVDTAFEGVIEQGGSWWYVKDGKVAKDYKGLFTNDAGTWYVAAGKIDTDFTGLGKDGDNWVCVRAGKVDRTYTGLVQSSGIWWYVSDGVLDTSYTGIQTNDGGSWLVVKGKLNTDYTGEYTVDSTTYNIVNGKVTD</sequence>
<reference evidence="6 7" key="2">
    <citation type="submission" date="2008-11" db="EMBL/GenBank/DDBJ databases">
        <authorList>
            <person name="Fulton L."/>
            <person name="Clifton S."/>
            <person name="Fulton B."/>
            <person name="Xu J."/>
            <person name="Minx P."/>
            <person name="Pepin K.H."/>
            <person name="Johnson M."/>
            <person name="Bhonagiri V."/>
            <person name="Nash W.E."/>
            <person name="Mardis E.R."/>
            <person name="Wilson R.K."/>
        </authorList>
    </citation>
    <scope>NUCLEOTIDE SEQUENCE [LARGE SCALE GENOMIC DNA]</scope>
    <source>
        <strain evidence="6 7">ATCC 43243</strain>
    </source>
</reference>
<reference evidence="6 7" key="1">
    <citation type="submission" date="2008-11" db="EMBL/GenBank/DDBJ databases">
        <title>Draft genome sequence of Bacteroides pectinophilus (ATCC 43243).</title>
        <authorList>
            <person name="Sudarsanam P."/>
            <person name="Ley R."/>
            <person name="Guruge J."/>
            <person name="Turnbaugh P.J."/>
            <person name="Mahowald M."/>
            <person name="Liep D."/>
            <person name="Gordon J."/>
        </authorList>
    </citation>
    <scope>NUCLEOTIDE SEQUENCE [LARGE SCALE GENOMIC DNA]</scope>
    <source>
        <strain evidence="6 7">ATCC 43243</strain>
    </source>
</reference>
<feature type="region of interest" description="Disordered" evidence="3">
    <location>
        <begin position="552"/>
        <end position="605"/>
    </location>
</feature>
<dbReference type="GO" id="GO:0005576">
    <property type="term" value="C:extracellular region"/>
    <property type="evidence" value="ECO:0007669"/>
    <property type="project" value="UniProtKB-SubCell"/>
</dbReference>
<dbReference type="Pfam" id="PF00544">
    <property type="entry name" value="Pectate_lyase_4"/>
    <property type="match status" value="1"/>
</dbReference>
<dbReference type="InterPro" id="IPR012334">
    <property type="entry name" value="Pectin_lyas_fold"/>
</dbReference>
<dbReference type="EMBL" id="ABVQ01000033">
    <property type="protein sequence ID" value="EEC58635.1"/>
    <property type="molecule type" value="Genomic_DNA"/>
</dbReference>
<keyword evidence="4" id="KW-0732">Signal</keyword>
<name>B7ANX8_9FIRM</name>
<dbReference type="Pfam" id="PF18283">
    <property type="entry name" value="CBM77"/>
    <property type="match status" value="1"/>
</dbReference>
<feature type="compositionally biased region" description="Polar residues" evidence="3">
    <location>
        <begin position="577"/>
        <end position="589"/>
    </location>
</feature>
<comment type="similarity">
    <text evidence="2">Belongs to the polysaccharide lyase 1 family.</text>
</comment>
<feature type="chain" id="PRO_5002851222" description="Pectate lyase domain-containing protein" evidence="4">
    <location>
        <begin position="33"/>
        <end position="1037"/>
    </location>
</feature>
<comment type="subcellular location">
    <subcellularLocation>
        <location evidence="2">Secreted</location>
    </subcellularLocation>
</comment>
<gene>
    <name evidence="6" type="ORF">BACPEC_00382</name>
</gene>
<accession>B7ANX8</accession>
<evidence type="ECO:0000256" key="2">
    <source>
        <dbReference type="RuleBase" id="RU361173"/>
    </source>
</evidence>
<proteinExistence type="inferred from homology"/>
<feature type="signal peptide" evidence="4">
    <location>
        <begin position="1"/>
        <end position="32"/>
    </location>
</feature>
<dbReference type="GO" id="GO:0000272">
    <property type="term" value="P:polysaccharide catabolic process"/>
    <property type="evidence" value="ECO:0007669"/>
    <property type="project" value="UniProtKB-KW"/>
</dbReference>
<evidence type="ECO:0000256" key="3">
    <source>
        <dbReference type="SAM" id="MobiDB-lite"/>
    </source>
</evidence>
<protein>
    <recommendedName>
        <fullName evidence="5">Pectate lyase domain-containing protein</fullName>
    </recommendedName>
</protein>
<keyword evidence="2" id="KW-0964">Secreted</keyword>
<dbReference type="InterPro" id="IPR011050">
    <property type="entry name" value="Pectin_lyase_fold/virulence"/>
</dbReference>
<feature type="region of interest" description="Disordered" evidence="3">
    <location>
        <begin position="722"/>
        <end position="755"/>
    </location>
</feature>
<keyword evidence="7" id="KW-1185">Reference proteome</keyword>